<keyword evidence="3" id="KW-1185">Reference proteome</keyword>
<dbReference type="AlphaFoldDB" id="A0AAV0LZK8"/>
<dbReference type="Pfam" id="PF07468">
    <property type="entry name" value="Agglutinin"/>
    <property type="match status" value="1"/>
</dbReference>
<dbReference type="Proteomes" id="UP001154282">
    <property type="component" value="Unassembled WGS sequence"/>
</dbReference>
<feature type="domain" description="Agglutinin" evidence="1">
    <location>
        <begin position="1"/>
        <end position="49"/>
    </location>
</feature>
<dbReference type="Gene3D" id="2.80.10.50">
    <property type="match status" value="1"/>
</dbReference>
<dbReference type="InterPro" id="IPR053237">
    <property type="entry name" value="Natterin_C"/>
</dbReference>
<evidence type="ECO:0000313" key="3">
    <source>
        <dbReference type="Proteomes" id="UP001154282"/>
    </source>
</evidence>
<reference evidence="2" key="1">
    <citation type="submission" date="2022-08" db="EMBL/GenBank/DDBJ databases">
        <authorList>
            <person name="Gutierrez-Valencia J."/>
        </authorList>
    </citation>
    <scope>NUCLEOTIDE SEQUENCE</scope>
</reference>
<accession>A0AAV0LZK8</accession>
<evidence type="ECO:0000313" key="2">
    <source>
        <dbReference type="EMBL" id="CAI0438975.1"/>
    </source>
</evidence>
<organism evidence="2 3">
    <name type="scientific">Linum tenue</name>
    <dbReference type="NCBI Taxonomy" id="586396"/>
    <lineage>
        <taxon>Eukaryota</taxon>
        <taxon>Viridiplantae</taxon>
        <taxon>Streptophyta</taxon>
        <taxon>Embryophyta</taxon>
        <taxon>Tracheophyta</taxon>
        <taxon>Spermatophyta</taxon>
        <taxon>Magnoliopsida</taxon>
        <taxon>eudicotyledons</taxon>
        <taxon>Gunneridae</taxon>
        <taxon>Pentapetalae</taxon>
        <taxon>rosids</taxon>
        <taxon>fabids</taxon>
        <taxon>Malpighiales</taxon>
        <taxon>Linaceae</taxon>
        <taxon>Linum</taxon>
    </lineage>
</organism>
<dbReference type="InterPro" id="IPR036242">
    <property type="entry name" value="Agglutinin_dom_sf"/>
</dbReference>
<evidence type="ECO:0000259" key="1">
    <source>
        <dbReference type="Pfam" id="PF07468"/>
    </source>
</evidence>
<name>A0AAV0LZK8_9ROSI</name>
<dbReference type="SUPFAM" id="SSF50382">
    <property type="entry name" value="Agglutinin"/>
    <property type="match status" value="1"/>
</dbReference>
<sequence>MRYTHEDIQQHGLLQFTGEQAVSPYAKFQVEPSKTGSGLVHLRCAYNNK</sequence>
<dbReference type="InterPro" id="IPR008998">
    <property type="entry name" value="Agglutinin"/>
</dbReference>
<proteinExistence type="predicted"/>
<dbReference type="PANTHER" id="PTHR39244">
    <property type="entry name" value="NATTERIN-4"/>
    <property type="match status" value="1"/>
</dbReference>
<gene>
    <name evidence="2" type="ORF">LITE_LOCUS25981</name>
</gene>
<protein>
    <recommendedName>
        <fullName evidence="1">Agglutinin domain-containing protein</fullName>
    </recommendedName>
</protein>
<dbReference type="EMBL" id="CAMGYJ010000006">
    <property type="protein sequence ID" value="CAI0438975.1"/>
    <property type="molecule type" value="Genomic_DNA"/>
</dbReference>
<comment type="caution">
    <text evidence="2">The sequence shown here is derived from an EMBL/GenBank/DDBJ whole genome shotgun (WGS) entry which is preliminary data.</text>
</comment>
<dbReference type="PANTHER" id="PTHR39244:SF5">
    <property type="entry name" value="NATTERIN-3-LIKE"/>
    <property type="match status" value="1"/>
</dbReference>